<dbReference type="InterPro" id="IPR026170">
    <property type="entry name" value="FAM173A/B"/>
</dbReference>
<evidence type="ECO:0000256" key="2">
    <source>
        <dbReference type="ARBA" id="ARBA00022679"/>
    </source>
</evidence>
<keyword evidence="2" id="KW-0808">Transferase</keyword>
<keyword evidence="6" id="KW-1185">Reference proteome</keyword>
<dbReference type="GO" id="GO:0016279">
    <property type="term" value="F:protein-lysine N-methyltransferase activity"/>
    <property type="evidence" value="ECO:0007669"/>
    <property type="project" value="InterPro"/>
</dbReference>
<sequence length="300" mass="32710" precursor="true">MFTLRHARLAGLTAVAVAAAGLLGAYAPATAQDKKATTKEAQPAAGKKVKSKLKVTVPQDDTELKIEGKDTKTPDKNPAVREFETPEIDAGKLYEYTFSATWRPNNYTVLTRTKTVEFKGGDDVVADLTKVDPKVQDKAVIRWVPTPDDVVAEMVKLAGVKDGDVVYEPGPGDGRVLIAGVKAGAKKAVGIELDGKKVLEAKDNVKKAGLEKQITVIEGDALKDRDYSEASVVFLYMGNEFNNLLRPILARQLKPGTRIVSHRFILGDWAPDRSITVMGADGDEYRLHLWVVKDAKKPKE</sequence>
<evidence type="ECO:0000256" key="1">
    <source>
        <dbReference type="ARBA" id="ARBA00022603"/>
    </source>
</evidence>
<feature type="signal peptide" evidence="4">
    <location>
        <begin position="1"/>
        <end position="31"/>
    </location>
</feature>
<dbReference type="Pfam" id="PF06325">
    <property type="entry name" value="PrmA"/>
    <property type="match status" value="1"/>
</dbReference>
<dbReference type="EMBL" id="CP036273">
    <property type="protein sequence ID" value="QDU20863.1"/>
    <property type="molecule type" value="Genomic_DNA"/>
</dbReference>
<dbReference type="CDD" id="cd02440">
    <property type="entry name" value="AdoMet_MTases"/>
    <property type="match status" value="1"/>
</dbReference>
<keyword evidence="4" id="KW-0732">Signal</keyword>
<dbReference type="SUPFAM" id="SSF53335">
    <property type="entry name" value="S-adenosyl-L-methionine-dependent methyltransferases"/>
    <property type="match status" value="1"/>
</dbReference>
<reference evidence="5 6" key="1">
    <citation type="submission" date="2019-02" db="EMBL/GenBank/DDBJ databases">
        <title>Deep-cultivation of Planctomycetes and their phenomic and genomic characterization uncovers novel biology.</title>
        <authorList>
            <person name="Wiegand S."/>
            <person name="Jogler M."/>
            <person name="Boedeker C."/>
            <person name="Pinto D."/>
            <person name="Vollmers J."/>
            <person name="Rivas-Marin E."/>
            <person name="Kohn T."/>
            <person name="Peeters S.H."/>
            <person name="Heuer A."/>
            <person name="Rast P."/>
            <person name="Oberbeckmann S."/>
            <person name="Bunk B."/>
            <person name="Jeske O."/>
            <person name="Meyerdierks A."/>
            <person name="Storesund J.E."/>
            <person name="Kallscheuer N."/>
            <person name="Luecker S."/>
            <person name="Lage O.M."/>
            <person name="Pohl T."/>
            <person name="Merkel B.J."/>
            <person name="Hornburger P."/>
            <person name="Mueller R.-W."/>
            <person name="Bruemmer F."/>
            <person name="Labrenz M."/>
            <person name="Spormann A.M."/>
            <person name="Op den Camp H."/>
            <person name="Overmann J."/>
            <person name="Amann R."/>
            <person name="Jetten M.S.M."/>
            <person name="Mascher T."/>
            <person name="Medema M.H."/>
            <person name="Devos D.P."/>
            <person name="Kaster A.-K."/>
            <person name="Ovreas L."/>
            <person name="Rohde M."/>
            <person name="Galperin M.Y."/>
            <person name="Jogler C."/>
        </authorList>
    </citation>
    <scope>NUCLEOTIDE SEQUENCE [LARGE SCALE GENOMIC DNA]</scope>
    <source>
        <strain evidence="5 6">ETA_A1</strain>
    </source>
</reference>
<proteinExistence type="predicted"/>
<dbReference type="Proteomes" id="UP000319576">
    <property type="component" value="Chromosome"/>
</dbReference>
<accession>A0A517XTN8</accession>
<dbReference type="GO" id="GO:0032259">
    <property type="term" value="P:methylation"/>
    <property type="evidence" value="ECO:0007669"/>
    <property type="project" value="UniProtKB-KW"/>
</dbReference>
<keyword evidence="1" id="KW-0489">Methyltransferase</keyword>
<dbReference type="Gene3D" id="3.40.50.150">
    <property type="entry name" value="Vaccinia Virus protein VP39"/>
    <property type="match status" value="1"/>
</dbReference>
<evidence type="ECO:0000256" key="3">
    <source>
        <dbReference type="ARBA" id="ARBA00022691"/>
    </source>
</evidence>
<dbReference type="PANTHER" id="PTHR13610">
    <property type="entry name" value="METHYLTRANSFERASE DOMAIN-CONTAINING PROTEIN"/>
    <property type="match status" value="1"/>
</dbReference>
<dbReference type="RefSeq" id="WP_202920878.1">
    <property type="nucleotide sequence ID" value="NZ_CP036273.1"/>
</dbReference>
<dbReference type="InterPro" id="IPR029063">
    <property type="entry name" value="SAM-dependent_MTases_sf"/>
</dbReference>
<evidence type="ECO:0008006" key="7">
    <source>
        <dbReference type="Google" id="ProtNLM"/>
    </source>
</evidence>
<organism evidence="5 6">
    <name type="scientific">Urbifossiella limnaea</name>
    <dbReference type="NCBI Taxonomy" id="2528023"/>
    <lineage>
        <taxon>Bacteria</taxon>
        <taxon>Pseudomonadati</taxon>
        <taxon>Planctomycetota</taxon>
        <taxon>Planctomycetia</taxon>
        <taxon>Gemmatales</taxon>
        <taxon>Gemmataceae</taxon>
        <taxon>Urbifossiella</taxon>
    </lineage>
</organism>
<evidence type="ECO:0000256" key="4">
    <source>
        <dbReference type="SAM" id="SignalP"/>
    </source>
</evidence>
<keyword evidence="3" id="KW-0949">S-adenosyl-L-methionine</keyword>
<feature type="chain" id="PRO_5021799522" description="Methyltransferase domain-containing protein" evidence="4">
    <location>
        <begin position="32"/>
        <end position="300"/>
    </location>
</feature>
<evidence type="ECO:0000313" key="6">
    <source>
        <dbReference type="Proteomes" id="UP000319576"/>
    </source>
</evidence>
<dbReference type="PANTHER" id="PTHR13610:SF11">
    <property type="entry name" value="METHYLTRANSFERASE DOMAIN-CONTAINING PROTEIN"/>
    <property type="match status" value="1"/>
</dbReference>
<protein>
    <recommendedName>
        <fullName evidence="7">Methyltransferase domain-containing protein</fullName>
    </recommendedName>
</protein>
<dbReference type="AlphaFoldDB" id="A0A517XTN8"/>
<name>A0A517XTN8_9BACT</name>
<gene>
    <name evidence="5" type="ORF">ETAA1_28250</name>
</gene>
<dbReference type="InterPro" id="IPR017460">
    <property type="entry name" value="CHP03000_planctomycetes"/>
</dbReference>
<evidence type="ECO:0000313" key="5">
    <source>
        <dbReference type="EMBL" id="QDU20863.1"/>
    </source>
</evidence>
<dbReference type="KEGG" id="uli:ETAA1_28250"/>
<dbReference type="NCBIfam" id="TIGR03000">
    <property type="entry name" value="plancto_dom_1"/>
    <property type="match status" value="1"/>
</dbReference>